<dbReference type="RefSeq" id="WP_203072013.1">
    <property type="nucleotide sequence ID" value="NZ_JAGSWU010000025.1"/>
</dbReference>
<protein>
    <recommendedName>
        <fullName evidence="3">Phage protein</fullName>
    </recommendedName>
</protein>
<evidence type="ECO:0000313" key="1">
    <source>
        <dbReference type="EMBL" id="MDN4532166.1"/>
    </source>
</evidence>
<comment type="caution">
    <text evidence="1">The sequence shown here is derived from an EMBL/GenBank/DDBJ whole genome shotgun (WGS) entry which is preliminary data.</text>
</comment>
<evidence type="ECO:0000313" key="2">
    <source>
        <dbReference type="Proteomes" id="UP001171687"/>
    </source>
</evidence>
<name>A0AAW7MAF4_9STAP</name>
<dbReference type="Proteomes" id="UP001171687">
    <property type="component" value="Unassembled WGS sequence"/>
</dbReference>
<proteinExistence type="predicted"/>
<reference evidence="1" key="1">
    <citation type="submission" date="2023-07" db="EMBL/GenBank/DDBJ databases">
        <title>Evaluation of the beneficial properties of pineapple isolates.</title>
        <authorList>
            <person name="Adefiranye O."/>
        </authorList>
    </citation>
    <scope>NUCLEOTIDE SEQUENCE</scope>
    <source>
        <strain evidence="1">PAPLE_T1</strain>
    </source>
</reference>
<accession>A0AAW7MAF4</accession>
<evidence type="ECO:0008006" key="3">
    <source>
        <dbReference type="Google" id="ProtNLM"/>
    </source>
</evidence>
<dbReference type="EMBL" id="JAUHQC010000004">
    <property type="protein sequence ID" value="MDN4532166.1"/>
    <property type="molecule type" value="Genomic_DNA"/>
</dbReference>
<sequence length="60" mass="7279">MEQKVRIAYTLKFNHTITWDINYNDDTQEPEEEIADDIEKHPNDYMDGNITDIELTYLEW</sequence>
<dbReference type="AlphaFoldDB" id="A0AAW7MAF4"/>
<gene>
    <name evidence="1" type="ORF">QYH67_01010</name>
</gene>
<organism evidence="1 2">
    <name type="scientific">Staphylococcus auricularis</name>
    <dbReference type="NCBI Taxonomy" id="29379"/>
    <lineage>
        <taxon>Bacteria</taxon>
        <taxon>Bacillati</taxon>
        <taxon>Bacillota</taxon>
        <taxon>Bacilli</taxon>
        <taxon>Bacillales</taxon>
        <taxon>Staphylococcaceae</taxon>
        <taxon>Staphylococcus</taxon>
    </lineage>
</organism>